<dbReference type="Pfam" id="PF00581">
    <property type="entry name" value="Rhodanese"/>
    <property type="match status" value="1"/>
</dbReference>
<dbReference type="PANTHER" id="PTHR34209">
    <property type="entry name" value="RHODANESE/CELL CYCLE CONTROL PHOSPHATASE SUPERFAMILY PROTEIN"/>
    <property type="match status" value="1"/>
</dbReference>
<name>A0AAQ3JR99_9LILI</name>
<dbReference type="PANTHER" id="PTHR34209:SF3">
    <property type="entry name" value="RHODANESE_CELL CYCLE CONTROL PHOSPHATASE SUPERFAMILY PROTEIN"/>
    <property type="match status" value="1"/>
</dbReference>
<dbReference type="EMBL" id="CP136890">
    <property type="protein sequence ID" value="WOK94542.1"/>
    <property type="molecule type" value="Genomic_DNA"/>
</dbReference>
<dbReference type="Proteomes" id="UP001327560">
    <property type="component" value="Chromosome 1"/>
</dbReference>
<dbReference type="GO" id="GO:0009704">
    <property type="term" value="P:de-etiolation"/>
    <property type="evidence" value="ECO:0007669"/>
    <property type="project" value="InterPro"/>
</dbReference>
<accession>A0AAQ3JR99</accession>
<feature type="region of interest" description="Disordered" evidence="1">
    <location>
        <begin position="661"/>
        <end position="691"/>
    </location>
</feature>
<dbReference type="SMART" id="SM00450">
    <property type="entry name" value="RHOD"/>
    <property type="match status" value="1"/>
</dbReference>
<evidence type="ECO:0000313" key="3">
    <source>
        <dbReference type="EMBL" id="WOK94542.1"/>
    </source>
</evidence>
<sequence>MLSLCSAAATFSSYAQASLHAGAKAFYPLQKVIDDRLLFDVNGKSYRRHATKYMHSLVVERPQGSLDTSILSPYPDESDDIVRGFQNEYFENLPESSSYSKGEIYGLYPVAEDLPEPEILPSELGVDDANDLINSNVTVMLQESAYAELPSATSSNGDEFPNISESLNQSSNALLDANSDSSILSSDATASTQVVSDTFDVNNKGFSDVKENVENFITGINQSVDASFGRAEDVIQSTLKAIKMTASNSVESLTKSIDSVMSNMLSSVYNSKEQATNELTGFSTKLKENAYGASSGAIDILRQAIIVVEDSLGNATSFLVYSYGSAKSLLPPNIKEALNFSEEKASQIVEPVGAVFQKAYVIIEGFERNLGLDPTDPVVQFLLLLGSSAAIGTSYWFYTYGGYSGSLTPETTFELLKDRQDAVLIDVRPEDLREKDGLPDLRRGARSRYASVNLPEIDGSVRKLLKGGRDVDYSLIAAVIRNLKIIKSNSKVIVMDANGSYSKAIARSLKKLGVQSPYMVQGGFQSWVKNGLRVKELKPETTLTLLNEEAEAIIADIKPTPTFVIGSVLGISAATYAFLEWEKTLQVIGIIGLGQSLYQRFASYEDSEDLKKDISLLLSPVKLGARAFSWATARLEQNKLGLPTSPSSTAVRDRVVQAAAKHQSQPSVTEELQGLPQESLVQTNENQVSEA</sequence>
<feature type="compositionally biased region" description="Polar residues" evidence="1">
    <location>
        <begin position="679"/>
        <end position="691"/>
    </location>
</feature>
<dbReference type="Gene3D" id="3.40.250.10">
    <property type="entry name" value="Rhodanese-like domain"/>
    <property type="match status" value="1"/>
</dbReference>
<protein>
    <recommendedName>
        <fullName evidence="2">Rhodanese domain-containing protein</fullName>
    </recommendedName>
</protein>
<dbReference type="InterPro" id="IPR001763">
    <property type="entry name" value="Rhodanese-like_dom"/>
</dbReference>
<feature type="domain" description="Rhodanese" evidence="2">
    <location>
        <begin position="418"/>
        <end position="536"/>
    </location>
</feature>
<proteinExistence type="predicted"/>
<gene>
    <name evidence="3" type="ORF">Cni_G03246</name>
</gene>
<dbReference type="GO" id="GO:0071277">
    <property type="term" value="P:cellular response to calcium ion"/>
    <property type="evidence" value="ECO:0007669"/>
    <property type="project" value="InterPro"/>
</dbReference>
<dbReference type="GO" id="GO:0090333">
    <property type="term" value="P:regulation of stomatal closure"/>
    <property type="evidence" value="ECO:0007669"/>
    <property type="project" value="InterPro"/>
</dbReference>
<dbReference type="InterPro" id="IPR044690">
    <property type="entry name" value="CAS_plant"/>
</dbReference>
<dbReference type="InterPro" id="IPR036873">
    <property type="entry name" value="Rhodanese-like_dom_sf"/>
</dbReference>
<evidence type="ECO:0000256" key="1">
    <source>
        <dbReference type="SAM" id="MobiDB-lite"/>
    </source>
</evidence>
<dbReference type="SUPFAM" id="SSF52821">
    <property type="entry name" value="Rhodanese/Cell cycle control phosphatase"/>
    <property type="match status" value="1"/>
</dbReference>
<reference evidence="3 4" key="1">
    <citation type="submission" date="2023-10" db="EMBL/GenBank/DDBJ databases">
        <title>Chromosome-scale genome assembly provides insights into flower coloration mechanisms of Canna indica.</title>
        <authorList>
            <person name="Li C."/>
        </authorList>
    </citation>
    <scope>NUCLEOTIDE SEQUENCE [LARGE SCALE GENOMIC DNA]</scope>
    <source>
        <tissue evidence="3">Flower</tissue>
    </source>
</reference>
<evidence type="ECO:0000259" key="2">
    <source>
        <dbReference type="PROSITE" id="PS50206"/>
    </source>
</evidence>
<dbReference type="PROSITE" id="PS50206">
    <property type="entry name" value="RHODANESE_3"/>
    <property type="match status" value="1"/>
</dbReference>
<dbReference type="AlphaFoldDB" id="A0AAQ3JR99"/>
<evidence type="ECO:0000313" key="4">
    <source>
        <dbReference type="Proteomes" id="UP001327560"/>
    </source>
</evidence>
<keyword evidence="4" id="KW-1185">Reference proteome</keyword>
<dbReference type="CDD" id="cd00158">
    <property type="entry name" value="RHOD"/>
    <property type="match status" value="1"/>
</dbReference>
<organism evidence="3 4">
    <name type="scientific">Canna indica</name>
    <name type="common">Indian-shot</name>
    <dbReference type="NCBI Taxonomy" id="4628"/>
    <lineage>
        <taxon>Eukaryota</taxon>
        <taxon>Viridiplantae</taxon>
        <taxon>Streptophyta</taxon>
        <taxon>Embryophyta</taxon>
        <taxon>Tracheophyta</taxon>
        <taxon>Spermatophyta</taxon>
        <taxon>Magnoliopsida</taxon>
        <taxon>Liliopsida</taxon>
        <taxon>Zingiberales</taxon>
        <taxon>Cannaceae</taxon>
        <taxon>Canna</taxon>
    </lineage>
</organism>